<feature type="compositionally biased region" description="Pro residues" evidence="1">
    <location>
        <begin position="9"/>
        <end position="28"/>
    </location>
</feature>
<reference evidence="2" key="1">
    <citation type="journal article" date="2014" name="Int. J. Syst. Evol. Microbiol.">
        <title>Complete genome sequence of Corynebacterium casei LMG S-19264T (=DSM 44701T), isolated from a smear-ripened cheese.</title>
        <authorList>
            <consortium name="US DOE Joint Genome Institute (JGI-PGF)"/>
            <person name="Walter F."/>
            <person name="Albersmeier A."/>
            <person name="Kalinowski J."/>
            <person name="Ruckert C."/>
        </authorList>
    </citation>
    <scope>NUCLEOTIDE SEQUENCE</scope>
    <source>
        <strain evidence="2">JCM 4956</strain>
    </source>
</reference>
<feature type="compositionally biased region" description="Basic residues" evidence="1">
    <location>
        <begin position="58"/>
        <end position="68"/>
    </location>
</feature>
<protein>
    <submittedName>
        <fullName evidence="2">Uncharacterized protein</fullName>
    </submittedName>
</protein>
<keyword evidence="3" id="KW-1185">Reference proteome</keyword>
<dbReference type="Proteomes" id="UP000645555">
    <property type="component" value="Unassembled WGS sequence"/>
</dbReference>
<dbReference type="AlphaFoldDB" id="A0A918KCP1"/>
<sequence length="68" mass="7341">MSAPRRGPPEAPAPAAPCRPAAPAPPLCRHPGPRRRYPTPTGRPSPSRSGTLADRNRVLSRRRKPNDS</sequence>
<gene>
    <name evidence="2" type="ORF">GCM10010515_28300</name>
</gene>
<organism evidence="2 3">
    <name type="scientific">Streptomyces fructofermentans</name>
    <dbReference type="NCBI Taxonomy" id="152141"/>
    <lineage>
        <taxon>Bacteria</taxon>
        <taxon>Bacillati</taxon>
        <taxon>Actinomycetota</taxon>
        <taxon>Actinomycetes</taxon>
        <taxon>Kitasatosporales</taxon>
        <taxon>Streptomycetaceae</taxon>
        <taxon>Streptomyces</taxon>
    </lineage>
</organism>
<evidence type="ECO:0000256" key="1">
    <source>
        <dbReference type="SAM" id="MobiDB-lite"/>
    </source>
</evidence>
<dbReference type="EMBL" id="BMWD01000008">
    <property type="protein sequence ID" value="GGX58910.1"/>
    <property type="molecule type" value="Genomic_DNA"/>
</dbReference>
<evidence type="ECO:0000313" key="3">
    <source>
        <dbReference type="Proteomes" id="UP000645555"/>
    </source>
</evidence>
<feature type="region of interest" description="Disordered" evidence="1">
    <location>
        <begin position="1"/>
        <end position="68"/>
    </location>
</feature>
<name>A0A918KCP1_9ACTN</name>
<evidence type="ECO:0000313" key="2">
    <source>
        <dbReference type="EMBL" id="GGX58910.1"/>
    </source>
</evidence>
<proteinExistence type="predicted"/>
<accession>A0A918KCP1</accession>
<reference evidence="2" key="2">
    <citation type="submission" date="2020-09" db="EMBL/GenBank/DDBJ databases">
        <authorList>
            <person name="Sun Q."/>
            <person name="Ohkuma M."/>
        </authorList>
    </citation>
    <scope>NUCLEOTIDE SEQUENCE</scope>
    <source>
        <strain evidence="2">JCM 4956</strain>
    </source>
</reference>
<comment type="caution">
    <text evidence="2">The sequence shown here is derived from an EMBL/GenBank/DDBJ whole genome shotgun (WGS) entry which is preliminary data.</text>
</comment>
<feature type="compositionally biased region" description="Low complexity" evidence="1">
    <location>
        <begin position="38"/>
        <end position="51"/>
    </location>
</feature>